<evidence type="ECO:0000313" key="5">
    <source>
        <dbReference type="EMBL" id="MTU44283.1"/>
    </source>
</evidence>
<dbReference type="PROSITE" id="PS50931">
    <property type="entry name" value="HTH_LYSR"/>
    <property type="match status" value="1"/>
</dbReference>
<comment type="similarity">
    <text evidence="1">Belongs to the LysR transcriptional regulatory family.</text>
</comment>
<protein>
    <submittedName>
        <fullName evidence="5">LysR family transcriptional regulator</fullName>
    </submittedName>
</protein>
<dbReference type="Gene3D" id="3.40.190.10">
    <property type="entry name" value="Periplasmic binding protein-like II"/>
    <property type="match status" value="2"/>
</dbReference>
<dbReference type="InterPro" id="IPR036390">
    <property type="entry name" value="WH_DNA-bd_sf"/>
</dbReference>
<dbReference type="InterPro" id="IPR036388">
    <property type="entry name" value="WH-like_DNA-bd_sf"/>
</dbReference>
<evidence type="ECO:0000256" key="1">
    <source>
        <dbReference type="ARBA" id="ARBA00009437"/>
    </source>
</evidence>
<dbReference type="Proteomes" id="UP000462362">
    <property type="component" value="Unassembled WGS sequence"/>
</dbReference>
<dbReference type="Pfam" id="PF03466">
    <property type="entry name" value="LysR_substrate"/>
    <property type="match status" value="1"/>
</dbReference>
<dbReference type="PANTHER" id="PTHR30118">
    <property type="entry name" value="HTH-TYPE TRANSCRIPTIONAL REGULATOR LEUO-RELATED"/>
    <property type="match status" value="1"/>
</dbReference>
<dbReference type="SUPFAM" id="SSF53850">
    <property type="entry name" value="Periplasmic binding protein-like II"/>
    <property type="match status" value="1"/>
</dbReference>
<sequence>MSEINIDSVDLNLIRLFVAVYEEKSATRAGLRLDQTQSAVSFSLTKLRHLYNDPLFVRTGRGLSPTLFADQLYPALKESLERFSETFELFSTRGGLYNGRTITIGMSDDFELAMGPKMIELAKLIPTCTRLRFKQTNSMLVEKMLLSREIDLAVTSGGIRSESICITTVGVGNYGCLIDPTSFAQENWSLETYVSKDHVLVSNGGFYGIVDEVLSSKGKKRRVLVSTSHFSAIPFLLTGTDALTTIPRHAAKAIARVSSLKYLEPPVEFPDYPVNLSWRNFSRKDPVLLNLIEMFSQNLSSCLR</sequence>
<dbReference type="EMBL" id="WNCL01000058">
    <property type="protein sequence ID" value="MTU44283.1"/>
    <property type="molecule type" value="Genomic_DNA"/>
</dbReference>
<dbReference type="SUPFAM" id="SSF46785">
    <property type="entry name" value="Winged helix' DNA-binding domain"/>
    <property type="match status" value="1"/>
</dbReference>
<gene>
    <name evidence="5" type="ORF">GMD42_11860</name>
</gene>
<dbReference type="AlphaFoldDB" id="A0A6I3S5W7"/>
<dbReference type="GO" id="GO:0003677">
    <property type="term" value="F:DNA binding"/>
    <property type="evidence" value="ECO:0007669"/>
    <property type="project" value="UniProtKB-KW"/>
</dbReference>
<proteinExistence type="inferred from homology"/>
<keyword evidence="3" id="KW-0238">DNA-binding</keyword>
<evidence type="ECO:0000256" key="3">
    <source>
        <dbReference type="ARBA" id="ARBA00023125"/>
    </source>
</evidence>
<dbReference type="InterPro" id="IPR050389">
    <property type="entry name" value="LysR-type_TF"/>
</dbReference>
<keyword evidence="4" id="KW-0804">Transcription</keyword>
<dbReference type="Pfam" id="PF00126">
    <property type="entry name" value="HTH_1"/>
    <property type="match status" value="1"/>
</dbReference>
<dbReference type="GO" id="GO:0003700">
    <property type="term" value="F:DNA-binding transcription factor activity"/>
    <property type="evidence" value="ECO:0007669"/>
    <property type="project" value="InterPro"/>
</dbReference>
<evidence type="ECO:0000313" key="6">
    <source>
        <dbReference type="Proteomes" id="UP000462362"/>
    </source>
</evidence>
<name>A0A6I3S5W7_9BURK</name>
<keyword evidence="2" id="KW-0805">Transcription regulation</keyword>
<dbReference type="PANTHER" id="PTHR30118:SF15">
    <property type="entry name" value="TRANSCRIPTIONAL REGULATORY PROTEIN"/>
    <property type="match status" value="1"/>
</dbReference>
<dbReference type="Gene3D" id="1.10.10.10">
    <property type="entry name" value="Winged helix-like DNA-binding domain superfamily/Winged helix DNA-binding domain"/>
    <property type="match status" value="1"/>
</dbReference>
<evidence type="ECO:0000256" key="2">
    <source>
        <dbReference type="ARBA" id="ARBA00023015"/>
    </source>
</evidence>
<dbReference type="InterPro" id="IPR005119">
    <property type="entry name" value="LysR_subst-bd"/>
</dbReference>
<reference evidence="5 6" key="1">
    <citation type="journal article" date="2019" name="Nat. Med.">
        <title>A library of human gut bacterial isolates paired with longitudinal multiomics data enables mechanistic microbiome research.</title>
        <authorList>
            <person name="Poyet M."/>
            <person name="Groussin M."/>
            <person name="Gibbons S.M."/>
            <person name="Avila-Pacheco J."/>
            <person name="Jiang X."/>
            <person name="Kearney S.M."/>
            <person name="Perrotta A.R."/>
            <person name="Berdy B."/>
            <person name="Zhao S."/>
            <person name="Lieberman T.D."/>
            <person name="Swanson P.K."/>
            <person name="Smith M."/>
            <person name="Roesemann S."/>
            <person name="Alexander J.E."/>
            <person name="Rich S.A."/>
            <person name="Livny J."/>
            <person name="Vlamakis H."/>
            <person name="Clish C."/>
            <person name="Bullock K."/>
            <person name="Deik A."/>
            <person name="Scott J."/>
            <person name="Pierce K.A."/>
            <person name="Xavier R.J."/>
            <person name="Alm E.J."/>
        </authorList>
    </citation>
    <scope>NUCLEOTIDE SEQUENCE [LARGE SCALE GENOMIC DNA]</scope>
    <source>
        <strain evidence="5 6">BIOML-A2</strain>
    </source>
</reference>
<dbReference type="RefSeq" id="WP_149888983.1">
    <property type="nucleotide sequence ID" value="NZ_CALXOM010000051.1"/>
</dbReference>
<evidence type="ECO:0000256" key="4">
    <source>
        <dbReference type="ARBA" id="ARBA00023163"/>
    </source>
</evidence>
<accession>A0A6I3S5W7</accession>
<comment type="caution">
    <text evidence="5">The sequence shown here is derived from an EMBL/GenBank/DDBJ whole genome shotgun (WGS) entry which is preliminary data.</text>
</comment>
<organism evidence="5 6">
    <name type="scientific">Parasutterella excrementihominis</name>
    <dbReference type="NCBI Taxonomy" id="487175"/>
    <lineage>
        <taxon>Bacteria</taxon>
        <taxon>Pseudomonadati</taxon>
        <taxon>Pseudomonadota</taxon>
        <taxon>Betaproteobacteria</taxon>
        <taxon>Burkholderiales</taxon>
        <taxon>Sutterellaceae</taxon>
        <taxon>Parasutterella</taxon>
    </lineage>
</organism>
<dbReference type="InterPro" id="IPR000847">
    <property type="entry name" value="LysR_HTH_N"/>
</dbReference>